<dbReference type="OrthoDB" id="9764438at2"/>
<comment type="subcellular location">
    <subcellularLocation>
        <location evidence="2">Membrane</location>
        <topology evidence="2">Multi-pass membrane protein</topology>
    </subcellularLocation>
</comment>
<evidence type="ECO:0000256" key="13">
    <source>
        <dbReference type="ARBA" id="ARBA00023136"/>
    </source>
</evidence>
<dbReference type="EMBL" id="QDDL01000001">
    <property type="protein sequence ID" value="PVZ72304.1"/>
    <property type="molecule type" value="Genomic_DNA"/>
</dbReference>
<evidence type="ECO:0000256" key="2">
    <source>
        <dbReference type="ARBA" id="ARBA00004141"/>
    </source>
</evidence>
<evidence type="ECO:0000256" key="11">
    <source>
        <dbReference type="ARBA" id="ARBA00022989"/>
    </source>
</evidence>
<sequence>MTFSLSHLFFAGGCYLALLFAIAWATDKGIIPSRITSHPITFTLALGVYFSAWSFYGVFGYTLTNGYNYLGLYLGITGAFILAPVLMTPILRLTRTYQLSSLADLFAFRYRSQLVGLVVTLGMIAALMPYLALQVQALINSIQVLTGEQTPDLVAVVFCTMIFAFCVFFGARHFSFRQQHQGLVAAIAFESLVKLIALICAGVFAIFGVFGGFNEMGSWLQQNPQMLDMMYQPLKNSPWPTLLMLSFLSTVLLPHIFHMTFNECKEERNFLTVSWLFPTMMLVMCFSVPPIIWAALNLNSQVPPDYLNLGMAIAANAPWLAVLLFLGGLSAASAMLVVTTLALATMALNHIFLPSFHRILPALENSHQRDFYKGLLWARRAMIFLIISLCYGMYLLMRNNHQLMDLGNLSAVALAQLSPGLIGVLYWRRATRAGLLSGLLGGAIIWLVLLLLPDIFKSGIVPELYNIQLIIPKEYEPWRFATLCSLLVNGTLFITISLLTKQGHREQHSAAACAMDNLQRPHHLAATPQTPLEFCKQLEPRLGIAAANREIRQACTEAGIELDEQRSWLLQRMVQRLEINLSGLLGPSVADDILRSSLWNSQQAQPTLSDIRLAEEHIKLTKPLRGIAGELDSLRRYHRTLLQSLPVGVCSLNYEQDILIWNDAMGKISCIASKEVTGGKLANLPWPWDQILGEFYQTEALHKHKLKLEIDNRPRWFNLHKAFIGDYQSPREQRGVVILVEDLTHLQLLEVELAHSERLASIGQLAAGVAHEIGNPVTCIDSLAQIVLPETDDEFVKDCLMQMREQTKRITDIVQSLVTFSHSGNTRKLISEPVALCECVKEAVKLARLSLEGKQMEYSVNCDDSIVLGDPQLILQVLLNLLNNARDASQPGDMIEINIHHHGGQVITTVKDQGTGIDPQNKSRLFEPFFTTKEPGKGTGLGLPLVYSIIDDHQGQIVIDNAPEGGAVVTIRLPLYRSEHCHESYIDS</sequence>
<feature type="transmembrane region" description="Helical" evidence="14">
    <location>
        <begin position="38"/>
        <end position="59"/>
    </location>
</feature>
<keyword evidence="13 14" id="KW-0472">Membrane</keyword>
<dbReference type="InterPro" id="IPR013767">
    <property type="entry name" value="PAS_fold"/>
</dbReference>
<protein>
    <recommendedName>
        <fullName evidence="4">histidine kinase</fullName>
        <ecNumber evidence="4">2.7.13.3</ecNumber>
    </recommendedName>
</protein>
<feature type="transmembrane region" description="Helical" evidence="14">
    <location>
        <begin position="153"/>
        <end position="171"/>
    </location>
</feature>
<comment type="catalytic activity">
    <reaction evidence="1">
        <text>ATP + protein L-histidine = ADP + protein N-phospho-L-histidine.</text>
        <dbReference type="EC" id="2.7.13.3"/>
    </reaction>
</comment>
<feature type="transmembrane region" description="Helical" evidence="14">
    <location>
        <begin position="269"/>
        <end position="294"/>
    </location>
</feature>
<keyword evidence="9" id="KW-0418">Kinase</keyword>
<dbReference type="Proteomes" id="UP000244906">
    <property type="component" value="Unassembled WGS sequence"/>
</dbReference>
<dbReference type="GO" id="GO:0006355">
    <property type="term" value="P:regulation of DNA-templated transcription"/>
    <property type="evidence" value="ECO:0007669"/>
    <property type="project" value="InterPro"/>
</dbReference>
<dbReference type="GO" id="GO:0016020">
    <property type="term" value="C:membrane"/>
    <property type="evidence" value="ECO:0007669"/>
    <property type="project" value="UniProtKB-SubCell"/>
</dbReference>
<feature type="transmembrane region" description="Helical" evidence="14">
    <location>
        <begin position="433"/>
        <end position="456"/>
    </location>
</feature>
<keyword evidence="11 14" id="KW-1133">Transmembrane helix</keyword>
<feature type="transmembrane region" description="Helical" evidence="14">
    <location>
        <begin position="409"/>
        <end position="427"/>
    </location>
</feature>
<dbReference type="InterPro" id="IPR004358">
    <property type="entry name" value="Sig_transdc_His_kin-like_C"/>
</dbReference>
<evidence type="ECO:0000256" key="5">
    <source>
        <dbReference type="ARBA" id="ARBA00022553"/>
    </source>
</evidence>
<dbReference type="CDD" id="cd00130">
    <property type="entry name" value="PAS"/>
    <property type="match status" value="1"/>
</dbReference>
<dbReference type="EC" id="2.7.13.3" evidence="4"/>
<dbReference type="InterPro" id="IPR005467">
    <property type="entry name" value="His_kinase_dom"/>
</dbReference>
<feature type="transmembrane region" description="Helical" evidence="14">
    <location>
        <begin position="71"/>
        <end position="93"/>
    </location>
</feature>
<dbReference type="Pfam" id="PF02518">
    <property type="entry name" value="HATPase_c"/>
    <property type="match status" value="1"/>
</dbReference>
<keyword evidence="5" id="KW-0597">Phosphoprotein</keyword>
<dbReference type="InterPro" id="IPR000014">
    <property type="entry name" value="PAS"/>
</dbReference>
<dbReference type="SMART" id="SM00387">
    <property type="entry name" value="HATPase_c"/>
    <property type="match status" value="1"/>
</dbReference>
<evidence type="ECO:0000256" key="8">
    <source>
        <dbReference type="ARBA" id="ARBA00022741"/>
    </source>
</evidence>
<accession>A0A2V1GZ27</accession>
<evidence type="ECO:0000313" key="17">
    <source>
        <dbReference type="Proteomes" id="UP000244906"/>
    </source>
</evidence>
<comment type="similarity">
    <text evidence="3">Belongs to the sodium:solute symporter (SSF) (TC 2.A.21) family.</text>
</comment>
<keyword evidence="7 14" id="KW-0812">Transmembrane</keyword>
<evidence type="ECO:0000256" key="3">
    <source>
        <dbReference type="ARBA" id="ARBA00006434"/>
    </source>
</evidence>
<dbReference type="RefSeq" id="WP_116685890.1">
    <property type="nucleotide sequence ID" value="NZ_CAWNYD010000001.1"/>
</dbReference>
<keyword evidence="12" id="KW-0902">Two-component regulatory system</keyword>
<feature type="transmembrane region" description="Helical" evidence="14">
    <location>
        <begin position="6"/>
        <end position="26"/>
    </location>
</feature>
<evidence type="ECO:0000256" key="1">
    <source>
        <dbReference type="ARBA" id="ARBA00000085"/>
    </source>
</evidence>
<dbReference type="PROSITE" id="PS50109">
    <property type="entry name" value="HIS_KIN"/>
    <property type="match status" value="1"/>
</dbReference>
<dbReference type="Gene3D" id="3.30.565.10">
    <property type="entry name" value="Histidine kinase-like ATPase, C-terminal domain"/>
    <property type="match status" value="1"/>
</dbReference>
<evidence type="ECO:0000256" key="12">
    <source>
        <dbReference type="ARBA" id="ARBA00023012"/>
    </source>
</evidence>
<dbReference type="SUPFAM" id="SSF47384">
    <property type="entry name" value="Homodimeric domain of signal transducing histidine kinase"/>
    <property type="match status" value="1"/>
</dbReference>
<dbReference type="InterPro" id="IPR038377">
    <property type="entry name" value="Na/Glc_symporter_sf"/>
</dbReference>
<dbReference type="GO" id="GO:0005524">
    <property type="term" value="F:ATP binding"/>
    <property type="evidence" value="ECO:0007669"/>
    <property type="project" value="UniProtKB-KW"/>
</dbReference>
<dbReference type="InterPro" id="IPR035965">
    <property type="entry name" value="PAS-like_dom_sf"/>
</dbReference>
<gene>
    <name evidence="16" type="ORF">DC094_04665</name>
</gene>
<dbReference type="InterPro" id="IPR036890">
    <property type="entry name" value="HATPase_C_sf"/>
</dbReference>
<keyword evidence="10" id="KW-0067">ATP-binding</keyword>
<feature type="domain" description="Histidine kinase" evidence="15">
    <location>
        <begin position="768"/>
        <end position="977"/>
    </location>
</feature>
<feature type="transmembrane region" description="Helical" evidence="14">
    <location>
        <begin position="239"/>
        <end position="257"/>
    </location>
</feature>
<dbReference type="CDD" id="cd00082">
    <property type="entry name" value="HisKA"/>
    <property type="match status" value="1"/>
</dbReference>
<comment type="caution">
    <text evidence="16">The sequence shown here is derived from an EMBL/GenBank/DDBJ whole genome shotgun (WGS) entry which is preliminary data.</text>
</comment>
<feature type="transmembrane region" description="Helical" evidence="14">
    <location>
        <begin position="114"/>
        <end position="133"/>
    </location>
</feature>
<evidence type="ECO:0000256" key="10">
    <source>
        <dbReference type="ARBA" id="ARBA00022840"/>
    </source>
</evidence>
<evidence type="ECO:0000256" key="14">
    <source>
        <dbReference type="SAM" id="Phobius"/>
    </source>
</evidence>
<dbReference type="PROSITE" id="PS50283">
    <property type="entry name" value="NA_SOLUT_SYMP_3"/>
    <property type="match status" value="1"/>
</dbReference>
<dbReference type="InterPro" id="IPR003661">
    <property type="entry name" value="HisK_dim/P_dom"/>
</dbReference>
<dbReference type="SUPFAM" id="SSF55785">
    <property type="entry name" value="PYP-like sensor domain (PAS domain)"/>
    <property type="match status" value="1"/>
</dbReference>
<dbReference type="GO" id="GO:0000155">
    <property type="term" value="F:phosphorelay sensor kinase activity"/>
    <property type="evidence" value="ECO:0007669"/>
    <property type="project" value="InterPro"/>
</dbReference>
<keyword evidence="6" id="KW-0808">Transferase</keyword>
<dbReference type="InterPro" id="IPR036097">
    <property type="entry name" value="HisK_dim/P_sf"/>
</dbReference>
<dbReference type="SMART" id="SM00388">
    <property type="entry name" value="HisKA"/>
    <property type="match status" value="1"/>
</dbReference>
<proteinExistence type="inferred from homology"/>
<dbReference type="InterPro" id="IPR001734">
    <property type="entry name" value="Na/solute_symporter"/>
</dbReference>
<dbReference type="Gene3D" id="1.20.1730.10">
    <property type="entry name" value="Sodium/glucose cotransporter"/>
    <property type="match status" value="1"/>
</dbReference>
<dbReference type="GO" id="GO:0022857">
    <property type="term" value="F:transmembrane transporter activity"/>
    <property type="evidence" value="ECO:0007669"/>
    <property type="project" value="InterPro"/>
</dbReference>
<dbReference type="AlphaFoldDB" id="A0A2V1GZ27"/>
<evidence type="ECO:0000256" key="9">
    <source>
        <dbReference type="ARBA" id="ARBA00022777"/>
    </source>
</evidence>
<dbReference type="PANTHER" id="PTHR43065">
    <property type="entry name" value="SENSOR HISTIDINE KINASE"/>
    <property type="match status" value="1"/>
</dbReference>
<dbReference type="Pfam" id="PF00989">
    <property type="entry name" value="PAS"/>
    <property type="match status" value="1"/>
</dbReference>
<evidence type="ECO:0000256" key="6">
    <source>
        <dbReference type="ARBA" id="ARBA00022679"/>
    </source>
</evidence>
<dbReference type="Gene3D" id="1.10.287.130">
    <property type="match status" value="1"/>
</dbReference>
<keyword evidence="8" id="KW-0547">Nucleotide-binding</keyword>
<keyword evidence="17" id="KW-1185">Reference proteome</keyword>
<dbReference type="PANTHER" id="PTHR43065:SF10">
    <property type="entry name" value="PEROXIDE STRESS-ACTIVATED HISTIDINE KINASE MAK3"/>
    <property type="match status" value="1"/>
</dbReference>
<feature type="transmembrane region" description="Helical" evidence="14">
    <location>
        <begin position="306"/>
        <end position="327"/>
    </location>
</feature>
<dbReference type="InterPro" id="IPR003594">
    <property type="entry name" value="HATPase_dom"/>
</dbReference>
<reference evidence="16 17" key="1">
    <citation type="submission" date="2018-04" db="EMBL/GenBank/DDBJ databases">
        <title>Thalassorhabdus spongiae gen. nov., sp. nov., isolated from a marine sponge in South-West Iceland.</title>
        <authorList>
            <person name="Knobloch S."/>
            <person name="Daussin A."/>
            <person name="Johannsson R."/>
            <person name="Marteinsson V.T."/>
        </authorList>
    </citation>
    <scope>NUCLEOTIDE SEQUENCE [LARGE SCALE GENOMIC DNA]</scope>
    <source>
        <strain evidence="16 17">Hp12</strain>
    </source>
</reference>
<evidence type="ECO:0000259" key="15">
    <source>
        <dbReference type="PROSITE" id="PS50109"/>
    </source>
</evidence>
<organism evidence="16 17">
    <name type="scientific">Pelagibaculum spongiae</name>
    <dbReference type="NCBI Taxonomy" id="2080658"/>
    <lineage>
        <taxon>Bacteria</taxon>
        <taxon>Pseudomonadati</taxon>
        <taxon>Pseudomonadota</taxon>
        <taxon>Gammaproteobacteria</taxon>
        <taxon>Oceanospirillales</taxon>
        <taxon>Pelagibaculum</taxon>
    </lineage>
</organism>
<dbReference type="Gene3D" id="3.30.450.20">
    <property type="entry name" value="PAS domain"/>
    <property type="match status" value="1"/>
</dbReference>
<evidence type="ECO:0000256" key="4">
    <source>
        <dbReference type="ARBA" id="ARBA00012438"/>
    </source>
</evidence>
<dbReference type="SMART" id="SM00091">
    <property type="entry name" value="PAS"/>
    <property type="match status" value="1"/>
</dbReference>
<dbReference type="Pfam" id="PF00512">
    <property type="entry name" value="HisKA"/>
    <property type="match status" value="1"/>
</dbReference>
<evidence type="ECO:0000256" key="7">
    <source>
        <dbReference type="ARBA" id="ARBA00022692"/>
    </source>
</evidence>
<name>A0A2V1GZ27_9GAMM</name>
<dbReference type="SUPFAM" id="SSF55874">
    <property type="entry name" value="ATPase domain of HSP90 chaperone/DNA topoisomerase II/histidine kinase"/>
    <property type="match status" value="1"/>
</dbReference>
<dbReference type="CDD" id="cd10322">
    <property type="entry name" value="SLC5sbd"/>
    <property type="match status" value="1"/>
</dbReference>
<evidence type="ECO:0000313" key="16">
    <source>
        <dbReference type="EMBL" id="PVZ72304.1"/>
    </source>
</evidence>
<feature type="transmembrane region" description="Helical" evidence="14">
    <location>
        <begin position="183"/>
        <end position="210"/>
    </location>
</feature>
<dbReference type="PRINTS" id="PR00344">
    <property type="entry name" value="BCTRLSENSOR"/>
</dbReference>
<feature type="transmembrane region" description="Helical" evidence="14">
    <location>
        <begin position="377"/>
        <end position="397"/>
    </location>
</feature>